<proteinExistence type="predicted"/>
<reference evidence="4" key="4">
    <citation type="submission" date="2013-03" db="EMBL/GenBank/DDBJ databases">
        <title>Chinese hamster genome sequenced from sorted chromosomes.</title>
        <authorList>
            <person name="Brinkrolf K."/>
            <person name="Rupp O."/>
            <person name="Laux H."/>
            <person name="Kollin F."/>
            <person name="Ernst W."/>
            <person name="Linke B."/>
            <person name="Kofler R."/>
            <person name="Romand S."/>
            <person name="Hesse F."/>
            <person name="Budach W.E."/>
            <person name="Galosy S."/>
            <person name="Muller D."/>
            <person name="Noll T."/>
            <person name="Wienberg J."/>
            <person name="Jostock T."/>
            <person name="Leonard M."/>
            <person name="Grillari J."/>
            <person name="Tauch A."/>
            <person name="Goesmann A."/>
            <person name="Helk B."/>
            <person name="Mott J.E."/>
            <person name="Puehler A."/>
            <person name="Borth N."/>
        </authorList>
    </citation>
    <scope>NUCLEOTIDE SEQUENCE</scope>
    <source>
        <strain evidence="4">17A/GY</strain>
    </source>
</reference>
<reference evidence="6" key="3">
    <citation type="journal article" date="2013" name="Nat. Biotechnol.">
        <title>Chinese hamster genome sequenced from sorted chromosomes.</title>
        <authorList>
            <person name="Brinkrolf K."/>
            <person name="Rupp O."/>
            <person name="Laux H."/>
            <person name="Kollin F."/>
            <person name="Ernst W."/>
            <person name="Linke B."/>
            <person name="Kofler R."/>
            <person name="Romand S."/>
            <person name="Hesse F."/>
            <person name="Budach W.E."/>
            <person name="Galosy S."/>
            <person name="Muller D."/>
            <person name="Noll T."/>
            <person name="Wienberg J."/>
            <person name="Jostock T."/>
            <person name="Leonard M."/>
            <person name="Grillari J."/>
            <person name="Tauch A."/>
            <person name="Goesmann A."/>
            <person name="Helk B."/>
            <person name="Mott J.E."/>
            <person name="Puhler A."/>
            <person name="Borth N."/>
        </authorList>
    </citation>
    <scope>NUCLEOTIDE SEQUENCE [LARGE SCALE GENOMIC DNA]</scope>
    <source>
        <strain evidence="6">17A/GY</strain>
    </source>
</reference>
<dbReference type="PANTHER" id="PTHR23267">
    <property type="entry name" value="IMMUNOGLOBULIN LIGHT CHAIN"/>
    <property type="match status" value="1"/>
</dbReference>
<protein>
    <submittedName>
        <fullName evidence="4">Ig kappa chain V-I region</fullName>
    </submittedName>
</protein>
<evidence type="ECO:0000313" key="6">
    <source>
        <dbReference type="Proteomes" id="UP000030759"/>
    </source>
</evidence>
<reference evidence="3" key="2">
    <citation type="submission" date="2011-08" db="EMBL/GenBank/DDBJ databases">
        <title>The genomic sequence of the Chinese hamster ovary CHO-K1 cell line.</title>
        <authorList>
            <person name="Xu X."/>
            <person name="Nagarajan H."/>
            <person name="Lewis N.E."/>
            <person name="Pan S."/>
            <person name="Cai Z."/>
            <person name="Liu X."/>
            <person name="Chen W."/>
            <person name="Xie M."/>
            <person name="Wang W."/>
            <person name="Hammond S."/>
            <person name="Andersen M.R."/>
            <person name="Neff N."/>
            <person name="Passarelli B."/>
            <person name="Koh W."/>
            <person name="Fan C.H."/>
            <person name="Wang J."/>
            <person name="Gui Y."/>
            <person name="Lee K.H."/>
            <person name="Betenbaugh M.J."/>
            <person name="Quake S.R."/>
            <person name="Famili I."/>
            <person name="Palsson B.O."/>
            <person name="Wang J."/>
        </authorList>
    </citation>
    <scope>NUCLEOTIDE SEQUENCE</scope>
</reference>
<evidence type="ECO:0000259" key="2">
    <source>
        <dbReference type="PROSITE" id="PS50835"/>
    </source>
</evidence>
<feature type="chain" id="PRO_5010496934" evidence="1">
    <location>
        <begin position="21"/>
        <end position="138"/>
    </location>
</feature>
<dbReference type="Proteomes" id="UP000030759">
    <property type="component" value="Unassembled WGS sequence"/>
</dbReference>
<accession>G3ILT5</accession>
<feature type="domain" description="Ig-like" evidence="2">
    <location>
        <begin position="22"/>
        <end position="124"/>
    </location>
</feature>
<keyword evidence="1" id="KW-0732">Signal</keyword>
<gene>
    <name evidence="4" type="ORF">H671_8g19638</name>
    <name evidence="3" type="ORF">I79_024857</name>
</gene>
<dbReference type="Pfam" id="PF07686">
    <property type="entry name" value="V-set"/>
    <property type="match status" value="1"/>
</dbReference>
<dbReference type="SMART" id="SM00409">
    <property type="entry name" value="IG"/>
    <property type="match status" value="1"/>
</dbReference>
<dbReference type="Gene3D" id="2.60.40.10">
    <property type="entry name" value="Immunoglobulins"/>
    <property type="match status" value="2"/>
</dbReference>
<dbReference type="Proteomes" id="UP000001075">
    <property type="component" value="Unassembled WGS sequence"/>
</dbReference>
<name>G3ILT5_CRIGR</name>
<organism evidence="3 5">
    <name type="scientific">Cricetulus griseus</name>
    <name type="common">Chinese hamster</name>
    <name type="synonym">Cricetulus barabensis griseus</name>
    <dbReference type="NCBI Taxonomy" id="10029"/>
    <lineage>
        <taxon>Eukaryota</taxon>
        <taxon>Metazoa</taxon>
        <taxon>Chordata</taxon>
        <taxon>Craniata</taxon>
        <taxon>Vertebrata</taxon>
        <taxon>Euteleostomi</taxon>
        <taxon>Mammalia</taxon>
        <taxon>Eutheria</taxon>
        <taxon>Euarchontoglires</taxon>
        <taxon>Glires</taxon>
        <taxon>Rodentia</taxon>
        <taxon>Myomorpha</taxon>
        <taxon>Muroidea</taxon>
        <taxon>Cricetidae</taxon>
        <taxon>Cricetinae</taxon>
        <taxon>Cricetulus</taxon>
    </lineage>
</organism>
<sequence>MRTPTQILGLLLLCLIGARGDIQMTQSPALLSASVGESVTITCQSSQNIDNILAWCQQKTQNPPKLLICYAYSLVDGIPSRFSGSGSSLVDGIDSRFSSSGSGTQYSLKISGLQPEDIATYYCQQAVSTPPTVIQATT</sequence>
<dbReference type="InterPro" id="IPR013106">
    <property type="entry name" value="Ig_V-set"/>
</dbReference>
<dbReference type="EMBL" id="KE682761">
    <property type="protein sequence ID" value="ERE66178.1"/>
    <property type="molecule type" value="Genomic_DNA"/>
</dbReference>
<evidence type="ECO:0000313" key="3">
    <source>
        <dbReference type="EMBL" id="EGW13848.1"/>
    </source>
</evidence>
<evidence type="ECO:0000256" key="1">
    <source>
        <dbReference type="SAM" id="SignalP"/>
    </source>
</evidence>
<dbReference type="InterPro" id="IPR036179">
    <property type="entry name" value="Ig-like_dom_sf"/>
</dbReference>
<evidence type="ECO:0000313" key="4">
    <source>
        <dbReference type="EMBL" id="ERE66178.1"/>
    </source>
</evidence>
<dbReference type="InterPro" id="IPR003599">
    <property type="entry name" value="Ig_sub"/>
</dbReference>
<dbReference type="STRING" id="10029.G3ILT5"/>
<dbReference type="SUPFAM" id="SSF48726">
    <property type="entry name" value="Immunoglobulin"/>
    <property type="match status" value="1"/>
</dbReference>
<reference evidence="5" key="1">
    <citation type="journal article" date="2011" name="Nat. Biotechnol.">
        <title>The genomic sequence of the Chinese hamster ovary (CHO)-K1 cell line.</title>
        <authorList>
            <person name="Xu X."/>
            <person name="Nagarajan H."/>
            <person name="Lewis N.E."/>
            <person name="Pan S."/>
            <person name="Cai Z."/>
            <person name="Liu X."/>
            <person name="Chen W."/>
            <person name="Xie M."/>
            <person name="Wang W."/>
            <person name="Hammond S."/>
            <person name="Andersen M.R."/>
            <person name="Neff N."/>
            <person name="Passarelli B."/>
            <person name="Koh W."/>
            <person name="Fan H.C."/>
            <person name="Wang J."/>
            <person name="Gui Y."/>
            <person name="Lee K.H."/>
            <person name="Betenbaugh M.J."/>
            <person name="Quake S.R."/>
            <person name="Famili I."/>
            <person name="Palsson B.O."/>
            <person name="Wang J."/>
        </authorList>
    </citation>
    <scope>NUCLEOTIDE SEQUENCE [LARGE SCALE GENOMIC DNA]</scope>
    <source>
        <strain evidence="5">CHO K1 cell line</strain>
    </source>
</reference>
<evidence type="ECO:0000313" key="5">
    <source>
        <dbReference type="Proteomes" id="UP000001075"/>
    </source>
</evidence>
<feature type="signal peptide" evidence="1">
    <location>
        <begin position="1"/>
        <end position="20"/>
    </location>
</feature>
<dbReference type="InterPro" id="IPR050150">
    <property type="entry name" value="IgV_Light_Chain"/>
</dbReference>
<dbReference type="EMBL" id="JH004257">
    <property type="protein sequence ID" value="EGW13848.1"/>
    <property type="molecule type" value="Genomic_DNA"/>
</dbReference>
<dbReference type="AlphaFoldDB" id="G3ILT5"/>
<dbReference type="SMART" id="SM00406">
    <property type="entry name" value="IGv"/>
    <property type="match status" value="1"/>
</dbReference>
<dbReference type="InterPro" id="IPR013783">
    <property type="entry name" value="Ig-like_fold"/>
</dbReference>
<dbReference type="InterPro" id="IPR007110">
    <property type="entry name" value="Ig-like_dom"/>
</dbReference>
<dbReference type="PROSITE" id="PS50835">
    <property type="entry name" value="IG_LIKE"/>
    <property type="match status" value="1"/>
</dbReference>